<evidence type="ECO:0000256" key="1">
    <source>
        <dbReference type="SAM" id="Phobius"/>
    </source>
</evidence>
<feature type="transmembrane region" description="Helical" evidence="1">
    <location>
        <begin position="95"/>
        <end position="112"/>
    </location>
</feature>
<gene>
    <name evidence="2" type="ordered locus">MSU_0496</name>
</gene>
<dbReference type="Proteomes" id="UP000007484">
    <property type="component" value="Chromosome"/>
</dbReference>
<evidence type="ECO:0000313" key="2">
    <source>
        <dbReference type="EMBL" id="ADX98031.1"/>
    </source>
</evidence>
<dbReference type="AlphaFoldDB" id="F0QRB1"/>
<keyword evidence="1" id="KW-0472">Membrane</keyword>
<dbReference type="HOGENOM" id="CLU_1239060_0_0_14"/>
<keyword evidence="1" id="KW-1133">Transmembrane helix</keyword>
<dbReference type="EMBL" id="CP002525">
    <property type="protein sequence ID" value="ADX98031.1"/>
    <property type="molecule type" value="Genomic_DNA"/>
</dbReference>
<keyword evidence="3" id="KW-1185">Reference proteome</keyword>
<organism evidence="2 3">
    <name type="scientific">Mycoplasma suis (strain Illinois)</name>
    <dbReference type="NCBI Taxonomy" id="768700"/>
    <lineage>
        <taxon>Bacteria</taxon>
        <taxon>Bacillati</taxon>
        <taxon>Mycoplasmatota</taxon>
        <taxon>Mollicutes</taxon>
        <taxon>Mycoplasmataceae</taxon>
        <taxon>Mycoplasma</taxon>
    </lineage>
</organism>
<name>F0QRB1_MYCSL</name>
<accession>F0QRB1</accession>
<evidence type="ECO:0000313" key="3">
    <source>
        <dbReference type="Proteomes" id="UP000007484"/>
    </source>
</evidence>
<dbReference type="RefSeq" id="WP_013609897.1">
    <property type="nucleotide sequence ID" value="NC_015155.1"/>
</dbReference>
<dbReference type="KEGG" id="mss:MSU_0496"/>
<dbReference type="STRING" id="768700.MSU_0496"/>
<proteinExistence type="predicted"/>
<protein>
    <submittedName>
        <fullName evidence="2">Uncharacterized protein</fullName>
    </submittedName>
</protein>
<keyword evidence="1" id="KW-0812">Transmembrane</keyword>
<reference evidence="2 3" key="1">
    <citation type="journal article" date="2011" name="J. Bacteriol.">
        <title>Complete genome sequences of two hemotropic Mycoplasmas, Mycoplasma haemofelis strain Ohio2 and Mycoplasma suis strain Illinois.</title>
        <authorList>
            <person name="Messick J.B."/>
            <person name="Santos A.P."/>
            <person name="Guimaraes A.M."/>
        </authorList>
    </citation>
    <scope>NUCLEOTIDE SEQUENCE [LARGE SCALE GENOMIC DNA]</scope>
    <source>
        <strain evidence="2 3">Illinois</strain>
    </source>
</reference>
<sequence length="246" mass="29606">MIRITKDKDRFSNHIRGKSHFFSLKLAEKSMHQSLSFYYRKYCSKNEAFNKHKEKILTASLFLLTTSSFLYKKKEESLCTFHWRNYLKIFSRKEVVHFLFCAILYLIEYDYFGKEDKKLIKESIKKHWKDSLPSFEEAYLLLIIKKNTNQNDLCLLGISSEKYSKLVSLALQLSEIIRYEISEDYSKVLNLIEISDDWKERMAEIFGFKSEYISFLYFVNLRRKNKKGLQNSFIKFCCWVSFLFSR</sequence>